<sequence length="325" mass="37474">MYDKRGKIVDRCVRGTLLFLVFSCLISCAGYRLLDIDVLEPADRELKQGDIKILFLDRKLIYQSDSTAFRELKNLSGLTRGDLVECFYDGFQAGIHNSAKKVVLGRAVGLNSKYMRDTITPAPLTLSELQTVNKGVYSYVLGIESCVFRLYDRYNAVVDNALFLRLYDTESNQPIDTMYSNVLRSAITAGEDINAICDFYYQLGLDYAKHLVPTWQPEKRRIYMSNNALKLGYYFLKDEKYDQAYEIWNAALNMRPLVAVKATVNIAWLYERQGNFQGAIDLLEAALRHMEKSNVKNNNLSEYIEHYIQILNQRIKDDRKLLNQL</sequence>
<dbReference type="PROSITE" id="PS50005">
    <property type="entry name" value="TPR"/>
    <property type="match status" value="1"/>
</dbReference>
<dbReference type="RefSeq" id="WP_041503602.1">
    <property type="nucleotide sequence ID" value="NZ_JPIT01000031.1"/>
</dbReference>
<dbReference type="EMBL" id="JPIT01000031">
    <property type="protein sequence ID" value="KIO43375.1"/>
    <property type="molecule type" value="Genomic_DNA"/>
</dbReference>
<comment type="caution">
    <text evidence="4">The sequence shown here is derived from an EMBL/GenBank/DDBJ whole genome shotgun (WGS) entry which is preliminary data.</text>
</comment>
<accession>A0A0C3MGD6</accession>
<dbReference type="SMART" id="SM00028">
    <property type="entry name" value="TPR"/>
    <property type="match status" value="2"/>
</dbReference>
<keyword evidence="6" id="KW-1185">Reference proteome</keyword>
<dbReference type="InterPro" id="IPR011990">
    <property type="entry name" value="TPR-like_helical_dom_sf"/>
</dbReference>
<organism evidence="4 6">
    <name type="scientific">Sanguibacteroides justesenii</name>
    <dbReference type="NCBI Taxonomy" id="1547597"/>
    <lineage>
        <taxon>Bacteria</taxon>
        <taxon>Pseudomonadati</taxon>
        <taxon>Bacteroidota</taxon>
        <taxon>Bacteroidia</taxon>
        <taxon>Bacteroidales</taxon>
        <taxon>Porphyromonadaceae</taxon>
        <taxon>Sanguibacteroides</taxon>
    </lineage>
</organism>
<evidence type="ECO:0000256" key="1">
    <source>
        <dbReference type="PROSITE-ProRule" id="PRU00339"/>
    </source>
</evidence>
<evidence type="ECO:0000313" key="6">
    <source>
        <dbReference type="Proteomes" id="UP000031980"/>
    </source>
</evidence>
<keyword evidence="2" id="KW-0812">Transmembrane</keyword>
<evidence type="ECO:0000256" key="2">
    <source>
        <dbReference type="SAM" id="Phobius"/>
    </source>
</evidence>
<proteinExistence type="predicted"/>
<keyword evidence="2" id="KW-0472">Membrane</keyword>
<evidence type="ECO:0000313" key="3">
    <source>
        <dbReference type="EMBL" id="KIO43375.1"/>
    </source>
</evidence>
<reference evidence="4 6" key="1">
    <citation type="submission" date="2014-07" db="EMBL/GenBank/DDBJ databases">
        <title>Porphyromonadaceae bacterium OUH 308042 = ATCC BAA-2681 = DSM 28342 draft genome.</title>
        <authorList>
            <person name="Sydenham T.V."/>
            <person name="Hasman H."/>
            <person name="Justensen U.S."/>
        </authorList>
    </citation>
    <scope>NUCLEOTIDE SEQUENCE [LARGE SCALE GENOMIC DNA]</scope>
    <source>
        <strain evidence="4 6">OUH 308042</strain>
    </source>
</reference>
<dbReference type="Pfam" id="PF19867">
    <property type="entry name" value="DUF6340"/>
    <property type="match status" value="1"/>
</dbReference>
<feature type="repeat" description="TPR" evidence="1">
    <location>
        <begin position="225"/>
        <end position="258"/>
    </location>
</feature>
<dbReference type="Proteomes" id="UP000031937">
    <property type="component" value="Unassembled WGS sequence"/>
</dbReference>
<dbReference type="InterPro" id="IPR019734">
    <property type="entry name" value="TPR_rpt"/>
</dbReference>
<dbReference type="AlphaFoldDB" id="A0A0C3MGD6"/>
<dbReference type="Proteomes" id="UP000031980">
    <property type="component" value="Unassembled WGS sequence"/>
</dbReference>
<dbReference type="EMBL" id="JPIU01000037">
    <property type="protein sequence ID" value="KIO45553.1"/>
    <property type="molecule type" value="Genomic_DNA"/>
</dbReference>
<keyword evidence="2" id="KW-1133">Transmembrane helix</keyword>
<dbReference type="SUPFAM" id="SSF48452">
    <property type="entry name" value="TPR-like"/>
    <property type="match status" value="1"/>
</dbReference>
<feature type="transmembrane region" description="Helical" evidence="2">
    <location>
        <begin position="12"/>
        <end position="34"/>
    </location>
</feature>
<keyword evidence="1" id="KW-0802">TPR repeat</keyword>
<dbReference type="OrthoDB" id="1098377at2"/>
<dbReference type="Gene3D" id="1.25.40.10">
    <property type="entry name" value="Tetratricopeptide repeat domain"/>
    <property type="match status" value="1"/>
</dbReference>
<evidence type="ECO:0000313" key="5">
    <source>
        <dbReference type="Proteomes" id="UP000031937"/>
    </source>
</evidence>
<evidence type="ECO:0000313" key="4">
    <source>
        <dbReference type="EMBL" id="KIO45553.1"/>
    </source>
</evidence>
<gene>
    <name evidence="4" type="ORF">BA92_03525</name>
    <name evidence="3" type="ORF">IE90_09495</name>
</gene>
<dbReference type="InterPro" id="IPR045921">
    <property type="entry name" value="DUF6340"/>
</dbReference>
<reference evidence="3 5" key="2">
    <citation type="submission" date="2014-07" db="EMBL/GenBank/DDBJ databases">
        <title>Porphyromonadaceae bacterium OUH 334697 = ATCC BAA-2682 = DSM 28341 draft genome.</title>
        <authorList>
            <person name="Sydenham T.V."/>
            <person name="Hasman H."/>
            <person name="Justesen U.S."/>
        </authorList>
    </citation>
    <scope>NUCLEOTIDE SEQUENCE [LARGE SCALE GENOMIC DNA]</scope>
    <source>
        <strain evidence="3 5">OUH 334697</strain>
    </source>
</reference>
<protein>
    <submittedName>
        <fullName evidence="4">Uncharacterized protein</fullName>
    </submittedName>
</protein>
<name>A0A0C3MGD6_9PORP</name>